<reference evidence="1 2" key="1">
    <citation type="submission" date="2021-05" db="EMBL/GenBank/DDBJ databases">
        <title>Genome Assembly of Synthetic Allotetraploid Brassica napus Reveals Homoeologous Exchanges between Subgenomes.</title>
        <authorList>
            <person name="Davis J.T."/>
        </authorList>
    </citation>
    <scope>NUCLEOTIDE SEQUENCE [LARGE SCALE GENOMIC DNA]</scope>
    <source>
        <strain evidence="2">cv. Da-Ae</strain>
        <tissue evidence="1">Seedling</tissue>
    </source>
</reference>
<dbReference type="EMBL" id="JAGKQM010000016">
    <property type="protein sequence ID" value="KAH0872074.1"/>
    <property type="molecule type" value="Genomic_DNA"/>
</dbReference>
<gene>
    <name evidence="1" type="ORF">HID58_069436</name>
</gene>
<proteinExistence type="predicted"/>
<protein>
    <recommendedName>
        <fullName evidence="3">FBD domain-containing protein</fullName>
    </recommendedName>
</protein>
<name>A0ABQ7YVV5_BRANA</name>
<evidence type="ECO:0008006" key="3">
    <source>
        <dbReference type="Google" id="ProtNLM"/>
    </source>
</evidence>
<evidence type="ECO:0000313" key="2">
    <source>
        <dbReference type="Proteomes" id="UP000824890"/>
    </source>
</evidence>
<keyword evidence="2" id="KW-1185">Reference proteome</keyword>
<evidence type="ECO:0000313" key="1">
    <source>
        <dbReference type="EMBL" id="KAH0872074.1"/>
    </source>
</evidence>
<organism evidence="1 2">
    <name type="scientific">Brassica napus</name>
    <name type="common">Rape</name>
    <dbReference type="NCBI Taxonomy" id="3708"/>
    <lineage>
        <taxon>Eukaryota</taxon>
        <taxon>Viridiplantae</taxon>
        <taxon>Streptophyta</taxon>
        <taxon>Embryophyta</taxon>
        <taxon>Tracheophyta</taxon>
        <taxon>Spermatophyta</taxon>
        <taxon>Magnoliopsida</taxon>
        <taxon>eudicotyledons</taxon>
        <taxon>Gunneridae</taxon>
        <taxon>Pentapetalae</taxon>
        <taxon>rosids</taxon>
        <taxon>malvids</taxon>
        <taxon>Brassicales</taxon>
        <taxon>Brassicaceae</taxon>
        <taxon>Brassiceae</taxon>
        <taxon>Brassica</taxon>
    </lineage>
</organism>
<sequence>MRGLSICYDLFGSKPYVPLPSILYTCKSLMTLELEGQTILVDVPQTVLLPPTASVPIVLFLTISGHGDIDDNMRAIYFKIEDEEDDSSVKHLSLRQLFNGVDESMFTVGIVFNQLEHFKVCIHSENCSTLLLWLLRYSPKLTVLNLYVDVLKSWHDDNQDFYGYYRLIGRTALFLNITLETFLSFFFKNACCLKCTSITDRVTQLGS</sequence>
<comment type="caution">
    <text evidence="1">The sequence shown here is derived from an EMBL/GenBank/DDBJ whole genome shotgun (WGS) entry which is preliminary data.</text>
</comment>
<accession>A0ABQ7YVV5</accession>
<dbReference type="Proteomes" id="UP000824890">
    <property type="component" value="Unassembled WGS sequence"/>
</dbReference>